<protein>
    <submittedName>
        <fullName evidence="1">Conjugal transfer protein TraF</fullName>
    </submittedName>
</protein>
<comment type="caution">
    <text evidence="1">The sequence shown here is derived from an EMBL/GenBank/DDBJ whole genome shotgun (WGS) entry which is preliminary data.</text>
</comment>
<reference evidence="1 2" key="1">
    <citation type="submission" date="2022-02" db="EMBL/GenBank/DDBJ databases">
        <title>The genome sequence of Shewanella sp. 3B26.</title>
        <authorList>
            <person name="Du J."/>
        </authorList>
    </citation>
    <scope>NUCLEOTIDE SEQUENCE [LARGE SCALE GENOMIC DNA]</scope>
    <source>
        <strain evidence="1 2">3B26</strain>
    </source>
</reference>
<dbReference type="InterPro" id="IPR032811">
    <property type="entry name" value="Put_conjugal_transfer"/>
</dbReference>
<dbReference type="Pfam" id="PF13729">
    <property type="entry name" value="TraF_2"/>
    <property type="match status" value="1"/>
</dbReference>
<dbReference type="AlphaFoldDB" id="A0AAJ1BDL7"/>
<evidence type="ECO:0000313" key="1">
    <source>
        <dbReference type="EMBL" id="MCH4292841.1"/>
    </source>
</evidence>
<dbReference type="SUPFAM" id="SSF56935">
    <property type="entry name" value="Porins"/>
    <property type="match status" value="1"/>
</dbReference>
<proteinExistence type="predicted"/>
<sequence>MKTKLVAASLGLVFSQYGLCAQDVFEARSDAMGGTGVASASLEAAPWMNPALLSLPGYTEGDFGLLIPVLGAEVSDKDNMTDKFDTLEDNYNGLDTAINNGDVVAIDAYRAALLANLKGLDGNTAYASAGIGFSFAMPTKGMSWGVYYRSYLDGVAVADISDADLVLLETLDPMNPPELDDLTSQGRVIAGASSELALSVSMPLSIVNMPVTIGLTPKLQRLDSFNYAVSANNFDAGDFDSDDYRNDDTGFNLDAGLAIMPMRGLTLGLVGRNLIERELETVESEGVQLKYRAGPMVTLGAAYTSASWQLSTDLDLTDNEKFVGLEGTKYWRFGGEWQALDWLSLRLGYRQDLNDMTADIYSVGTGFQIGEGFKLDLTGMWGDNDTVGAVLQSSYHF</sequence>
<dbReference type="Proteomes" id="UP001297581">
    <property type="component" value="Unassembled WGS sequence"/>
</dbReference>
<gene>
    <name evidence="1" type="ORF">MJ923_00815</name>
</gene>
<evidence type="ECO:0000313" key="2">
    <source>
        <dbReference type="Proteomes" id="UP001297581"/>
    </source>
</evidence>
<organism evidence="1 2">
    <name type="scientific">Shewanella zhuhaiensis</name>
    <dbReference type="NCBI Taxonomy" id="2919576"/>
    <lineage>
        <taxon>Bacteria</taxon>
        <taxon>Pseudomonadati</taxon>
        <taxon>Pseudomonadota</taxon>
        <taxon>Gammaproteobacteria</taxon>
        <taxon>Alteromonadales</taxon>
        <taxon>Shewanellaceae</taxon>
        <taxon>Shewanella</taxon>
    </lineage>
</organism>
<accession>A0AAJ1BDL7</accession>
<dbReference type="EMBL" id="JAKUDL010000001">
    <property type="protein sequence ID" value="MCH4292841.1"/>
    <property type="molecule type" value="Genomic_DNA"/>
</dbReference>
<keyword evidence="2" id="KW-1185">Reference proteome</keyword>
<dbReference type="Gene3D" id="2.40.160.60">
    <property type="entry name" value="Outer membrane protein transport protein (OMPP1/FadL/TodX)"/>
    <property type="match status" value="1"/>
</dbReference>
<dbReference type="RefSeq" id="WP_240589494.1">
    <property type="nucleotide sequence ID" value="NZ_JAKUDL010000001.1"/>
</dbReference>
<name>A0AAJ1BDL7_9GAMM</name>